<sequence>MGMQSARPAAVAGVGDPPRTQVSTATLLSGVHAAYAAAQPYRLDDGTSVVANTWRTASSPTPEGRFGGTVDRELARRAWEHARRRAEDGCVVLESLHASTPSLLVPFLSCLPPAIPSTVYKALEALRPFLEAVSPQNPSTSRYSSLAVTLTLSLEGAIKGASISLSSSGIDTNKGLLNIPCEAGYRAFDVFYYLLTCASSPAEREFLGLSDPSSYDLLKRSGTYNPPSYLLAADDAASADDLKCSLREIGIKGSSLRNLWSILAGLLKLGNTLSILAESEHIQEICEDVGGILCVDPETLVRCSSYEREALIGGLYEALVDWIIVQANKAIAAELSCTDESDSLSQHGDSRPGASATNQDTVALTIVDVPDTTVGRAMALRDVFDNSIGILAEMAGDGVGVPSLSASVLNEVQAAVREAAADLGIPGDATQVRLHDKDRRQAILEKIGEDAEAGSLLKEITSPTRGDSNVDTVGRLKLSTTASTSRLWHHLSIHPTHESPSELASLPSTTSSWSSGTVSSQLRLWRLPEWANRRNRVLDFTADFDIDEFCTRYAPLGCEPGKDGIESWILQRGWSNGAVVVGHERVWVRECAWWEAEGMLDLKPELGATSGTIGDIGGGYFAPMPGTSGPITGSSIPIPSGDNNFPAERNSHVLGTTTEINHSPIAARPTAMTKGAVSLHREVDEPFRLHIDDGDFYRDYDPKLLTEPISTSRRLWVILTWTLTFWIPSPILSYIGRMKRPDVRMAWREKVTIVFLISVVNAAMVYTMIRVGHYALLAFAIAFSCIRGVKTISAIAGSESSRRRPDPQDRFVVCLVPVYTEGESLIRASLDSLTTLQYDNKRKLICVICDGITVGNENDRPTPKIVLDTLGVDPKIDPPALPFKSVGRGNEQLNYGKVYSGLYEYEGNVVPYLVVVKVGKESEQPKAKPGHRGKRDSQVLLLNFLNRVHHRSAMSPLELEMFHQINNIIGVDPELYEYLLMVDADTRVSEDSLNRLVACCTRDSKVAGICGETVLGNEERSWWTMIQVYEYYTSYHLTKTFESVFGSVTCLPGCFCMYRLRTADKGRPLIISDKILSEYSDGDVDTLHKKNLLSLGEDRYLTTLMMKHFPHMSYKFTALARASTTGPERLSILLSQRRRWINSAIHNLAQLAMLKDLCGCCCFSMRFVVFFDLLGTIILPATATSLGYLFYKVAKRSGLPALISLIMVAATYALQAMVFIIKGQWQFVGWMIIYLLAFPIYSILLPIYSFWNQDNFSWGDTRIVLGEKGFKKVVALDDEGFDPASIPLQTWNDHSAANGLPGRRDFPENGYRGGYEDNAVDAVEMDDIRSIYSSVRPGSTILAGFPAQSPSFVLPRPPGALWDNPVQQSPYPDFTPYNGPESQNQHGLSMADTNFLRTGIPRLPAGLDSPTPLTPRIQSPASFPSSQPMNTADFQQDRGGPDDAMITEAIRSCLAEADLDSVTKKQVRALVEQKLQTELVGERRTFLDRQIDAELTNM</sequence>
<organism evidence="16 17">
    <name type="scientific">Glutinoglossum americanum</name>
    <dbReference type="NCBI Taxonomy" id="1670608"/>
    <lineage>
        <taxon>Eukaryota</taxon>
        <taxon>Fungi</taxon>
        <taxon>Dikarya</taxon>
        <taxon>Ascomycota</taxon>
        <taxon>Pezizomycotina</taxon>
        <taxon>Geoglossomycetes</taxon>
        <taxon>Geoglossales</taxon>
        <taxon>Geoglossaceae</taxon>
        <taxon>Glutinoglossum</taxon>
    </lineage>
</organism>
<feature type="compositionally biased region" description="Polar residues" evidence="13">
    <location>
        <begin position="1420"/>
        <end position="1434"/>
    </location>
</feature>
<evidence type="ECO:0000259" key="15">
    <source>
        <dbReference type="PROSITE" id="PS51998"/>
    </source>
</evidence>
<dbReference type="InterPro" id="IPR036961">
    <property type="entry name" value="Kinesin_motor_dom_sf"/>
</dbReference>
<dbReference type="Gene3D" id="1.10.10.60">
    <property type="entry name" value="Homeodomain-like"/>
    <property type="match status" value="1"/>
</dbReference>
<dbReference type="GO" id="GO:0005886">
    <property type="term" value="C:plasma membrane"/>
    <property type="evidence" value="ECO:0007669"/>
    <property type="project" value="UniProtKB-SubCell"/>
</dbReference>
<dbReference type="InterPro" id="IPR001609">
    <property type="entry name" value="Myosin_head_motor_dom-like"/>
</dbReference>
<keyword evidence="4" id="KW-0328">Glycosyltransferase</keyword>
<keyword evidence="11" id="KW-0325">Glycoprotein</keyword>
<feature type="transmembrane region" description="Helical" evidence="14">
    <location>
        <begin position="755"/>
        <end position="783"/>
    </location>
</feature>
<dbReference type="Gene3D" id="1.10.10.820">
    <property type="match status" value="1"/>
</dbReference>
<proteinExistence type="predicted"/>
<feature type="domain" description="DEK-C" evidence="15">
    <location>
        <begin position="1440"/>
        <end position="1496"/>
    </location>
</feature>
<dbReference type="OrthoDB" id="370884at2759"/>
<evidence type="ECO:0000256" key="5">
    <source>
        <dbReference type="ARBA" id="ARBA00022679"/>
    </source>
</evidence>
<dbReference type="SMART" id="SM00242">
    <property type="entry name" value="MYSc"/>
    <property type="match status" value="1"/>
</dbReference>
<evidence type="ECO:0000313" key="17">
    <source>
        <dbReference type="Proteomes" id="UP000698800"/>
    </source>
</evidence>
<dbReference type="GO" id="GO:0003774">
    <property type="term" value="F:cytoskeletal motor activity"/>
    <property type="evidence" value="ECO:0007669"/>
    <property type="project" value="InterPro"/>
</dbReference>
<feature type="transmembrane region" description="Helical" evidence="14">
    <location>
        <begin position="1198"/>
        <end position="1221"/>
    </location>
</feature>
<feature type="region of interest" description="Disordered" evidence="13">
    <location>
        <begin position="1420"/>
        <end position="1439"/>
    </location>
</feature>
<evidence type="ECO:0000256" key="3">
    <source>
        <dbReference type="ARBA" id="ARBA00022475"/>
    </source>
</evidence>
<dbReference type="GO" id="GO:0005524">
    <property type="term" value="F:ATP binding"/>
    <property type="evidence" value="ECO:0007669"/>
    <property type="project" value="InterPro"/>
</dbReference>
<dbReference type="EMBL" id="JAGHQL010000239">
    <property type="protein sequence ID" value="KAH0536055.1"/>
    <property type="molecule type" value="Genomic_DNA"/>
</dbReference>
<protein>
    <recommendedName>
        <fullName evidence="2">chitin synthase</fullName>
        <ecNumber evidence="2">2.4.1.16</ecNumber>
    </recommendedName>
</protein>
<dbReference type="PANTHER" id="PTHR22914:SF13">
    <property type="entry name" value="CHITIN SYNTHASE"/>
    <property type="match status" value="1"/>
</dbReference>
<comment type="catalytic activity">
    <reaction evidence="12">
        <text>[(1-&gt;4)-N-acetyl-beta-D-glucosaminyl](n) + UDP-N-acetyl-alpha-D-glucosamine = [(1-&gt;4)-N-acetyl-beta-D-glucosaminyl](n+1) + UDP + H(+)</text>
        <dbReference type="Rhea" id="RHEA:16637"/>
        <dbReference type="Rhea" id="RHEA-COMP:9593"/>
        <dbReference type="Rhea" id="RHEA-COMP:9595"/>
        <dbReference type="ChEBI" id="CHEBI:15378"/>
        <dbReference type="ChEBI" id="CHEBI:17029"/>
        <dbReference type="ChEBI" id="CHEBI:57705"/>
        <dbReference type="ChEBI" id="CHEBI:58223"/>
        <dbReference type="EC" id="2.4.1.16"/>
    </reaction>
    <physiologicalReaction direction="left-to-right" evidence="12">
        <dbReference type="Rhea" id="RHEA:16638"/>
    </physiologicalReaction>
</comment>
<dbReference type="InterPro" id="IPR027417">
    <property type="entry name" value="P-loop_NTPase"/>
</dbReference>
<dbReference type="GO" id="GO:0006031">
    <property type="term" value="P:chitin biosynthetic process"/>
    <property type="evidence" value="ECO:0007669"/>
    <property type="project" value="TreeGrafter"/>
</dbReference>
<evidence type="ECO:0000256" key="12">
    <source>
        <dbReference type="ARBA" id="ARBA00049510"/>
    </source>
</evidence>
<dbReference type="Pfam" id="PF03142">
    <property type="entry name" value="Chitin_synth_2"/>
    <property type="match status" value="1"/>
</dbReference>
<dbReference type="InterPro" id="IPR029044">
    <property type="entry name" value="Nucleotide-diphossugar_trans"/>
</dbReference>
<dbReference type="GO" id="GO:0031505">
    <property type="term" value="P:fungal-type cell wall organization"/>
    <property type="evidence" value="ECO:0007669"/>
    <property type="project" value="TreeGrafter"/>
</dbReference>
<gene>
    <name evidence="16" type="ORF">FGG08_007036</name>
</gene>
<keyword evidence="7 14" id="KW-1133">Transmembrane helix</keyword>
<keyword evidence="3" id="KW-1003">Cell membrane</keyword>
<dbReference type="Pfam" id="PF08766">
    <property type="entry name" value="DEK_C"/>
    <property type="match status" value="1"/>
</dbReference>
<dbReference type="GO" id="GO:0030428">
    <property type="term" value="C:cell septum"/>
    <property type="evidence" value="ECO:0007669"/>
    <property type="project" value="TreeGrafter"/>
</dbReference>
<keyword evidence="9 14" id="KW-0472">Membrane</keyword>
<keyword evidence="10" id="KW-0505">Motor protein</keyword>
<evidence type="ECO:0000256" key="8">
    <source>
        <dbReference type="ARBA" id="ARBA00023123"/>
    </source>
</evidence>
<keyword evidence="8" id="KW-0518">Myosin</keyword>
<dbReference type="Gene3D" id="3.40.850.10">
    <property type="entry name" value="Kinesin motor domain"/>
    <property type="match status" value="1"/>
</dbReference>
<dbReference type="InterPro" id="IPR004835">
    <property type="entry name" value="Chitin_synth"/>
</dbReference>
<evidence type="ECO:0000256" key="4">
    <source>
        <dbReference type="ARBA" id="ARBA00022676"/>
    </source>
</evidence>
<keyword evidence="6 14" id="KW-0812">Transmembrane</keyword>
<evidence type="ECO:0000313" key="16">
    <source>
        <dbReference type="EMBL" id="KAH0536055.1"/>
    </source>
</evidence>
<dbReference type="PANTHER" id="PTHR22914">
    <property type="entry name" value="CHITIN SYNTHASE"/>
    <property type="match status" value="1"/>
</dbReference>
<keyword evidence="5" id="KW-0808">Transferase</keyword>
<feature type="transmembrane region" description="Helical" evidence="14">
    <location>
        <begin position="1227"/>
        <end position="1248"/>
    </location>
</feature>
<comment type="caution">
    <text evidence="16">The sequence shown here is derived from an EMBL/GenBank/DDBJ whole genome shotgun (WGS) entry which is preliminary data.</text>
</comment>
<evidence type="ECO:0000256" key="6">
    <source>
        <dbReference type="ARBA" id="ARBA00022692"/>
    </source>
</evidence>
<evidence type="ECO:0000256" key="14">
    <source>
        <dbReference type="SAM" id="Phobius"/>
    </source>
</evidence>
<evidence type="ECO:0000256" key="11">
    <source>
        <dbReference type="ARBA" id="ARBA00023180"/>
    </source>
</evidence>
<comment type="subcellular location">
    <subcellularLocation>
        <location evidence="1">Cell membrane</location>
        <topology evidence="1">Multi-pass membrane protein</topology>
    </subcellularLocation>
</comment>
<dbReference type="EC" id="2.4.1.16" evidence="2"/>
<dbReference type="FunFam" id="1.10.10.820:FF:000010">
    <property type="entry name" value="Chitin synthase 6"/>
    <property type="match status" value="1"/>
</dbReference>
<evidence type="ECO:0000256" key="10">
    <source>
        <dbReference type="ARBA" id="ARBA00023175"/>
    </source>
</evidence>
<accession>A0A9P8I038</accession>
<feature type="transmembrane region" description="Helical" evidence="14">
    <location>
        <begin position="715"/>
        <end position="735"/>
    </location>
</feature>
<dbReference type="Proteomes" id="UP000698800">
    <property type="component" value="Unassembled WGS sequence"/>
</dbReference>
<evidence type="ECO:0000256" key="9">
    <source>
        <dbReference type="ARBA" id="ARBA00023136"/>
    </source>
</evidence>
<dbReference type="SUPFAM" id="SSF52540">
    <property type="entry name" value="P-loop containing nucleoside triphosphate hydrolases"/>
    <property type="match status" value="1"/>
</dbReference>
<dbReference type="Gene3D" id="1.20.120.720">
    <property type="entry name" value="Myosin VI head, motor domain, U50 subdomain"/>
    <property type="match status" value="1"/>
</dbReference>
<dbReference type="InterPro" id="IPR014876">
    <property type="entry name" value="DEK_C"/>
</dbReference>
<keyword evidence="17" id="KW-1185">Reference proteome</keyword>
<reference evidence="16" key="1">
    <citation type="submission" date="2021-03" db="EMBL/GenBank/DDBJ databases">
        <title>Comparative genomics and phylogenomic investigation of the class Geoglossomycetes provide insights into ecological specialization and systematics.</title>
        <authorList>
            <person name="Melie T."/>
            <person name="Pirro S."/>
            <person name="Miller A.N."/>
            <person name="Quandt A."/>
        </authorList>
    </citation>
    <scope>NUCLEOTIDE SEQUENCE</scope>
    <source>
        <strain evidence="16">GBOQ0MN5Z8</strain>
    </source>
</reference>
<dbReference type="GO" id="GO:0016459">
    <property type="term" value="C:myosin complex"/>
    <property type="evidence" value="ECO:0007669"/>
    <property type="project" value="UniProtKB-KW"/>
</dbReference>
<evidence type="ECO:0000256" key="1">
    <source>
        <dbReference type="ARBA" id="ARBA00004651"/>
    </source>
</evidence>
<evidence type="ECO:0000256" key="13">
    <source>
        <dbReference type="SAM" id="MobiDB-lite"/>
    </source>
</evidence>
<dbReference type="PROSITE" id="PS51998">
    <property type="entry name" value="DEK_C"/>
    <property type="match status" value="1"/>
</dbReference>
<dbReference type="SUPFAM" id="SSF109715">
    <property type="entry name" value="DEK C-terminal domain"/>
    <property type="match status" value="1"/>
</dbReference>
<evidence type="ECO:0000256" key="2">
    <source>
        <dbReference type="ARBA" id="ARBA00012543"/>
    </source>
</evidence>
<dbReference type="SUPFAM" id="SSF53448">
    <property type="entry name" value="Nucleotide-diphospho-sugar transferases"/>
    <property type="match status" value="1"/>
</dbReference>
<feature type="transmembrane region" description="Helical" evidence="14">
    <location>
        <begin position="1167"/>
        <end position="1191"/>
    </location>
</feature>
<name>A0A9P8I038_9PEZI</name>
<evidence type="ECO:0000256" key="7">
    <source>
        <dbReference type="ARBA" id="ARBA00022989"/>
    </source>
</evidence>
<dbReference type="GO" id="GO:0004100">
    <property type="term" value="F:chitin synthase activity"/>
    <property type="evidence" value="ECO:0007669"/>
    <property type="project" value="UniProtKB-EC"/>
</dbReference>